<dbReference type="SMART" id="SM00490">
    <property type="entry name" value="HELICc"/>
    <property type="match status" value="1"/>
</dbReference>
<evidence type="ECO:0000256" key="3">
    <source>
        <dbReference type="PROSITE-ProRule" id="PRU00708"/>
    </source>
</evidence>
<dbReference type="GO" id="GO:0008270">
    <property type="term" value="F:zinc ion binding"/>
    <property type="evidence" value="ECO:0007669"/>
    <property type="project" value="InterPro"/>
</dbReference>
<dbReference type="Pfam" id="PF13041">
    <property type="entry name" value="PPR_2"/>
    <property type="match status" value="1"/>
</dbReference>
<dbReference type="Gene3D" id="3.30.40.10">
    <property type="entry name" value="Zinc/RING finger domain, C3HC4 (zinc finger)"/>
    <property type="match status" value="1"/>
</dbReference>
<feature type="domain" description="Helicase C-terminal" evidence="6">
    <location>
        <begin position="668"/>
        <end position="817"/>
    </location>
</feature>
<dbReference type="PROSITE" id="PS51375">
    <property type="entry name" value="PPR"/>
    <property type="match status" value="6"/>
</dbReference>
<keyword evidence="1" id="KW-0677">Repeat</keyword>
<evidence type="ECO:0000256" key="5">
    <source>
        <dbReference type="SAM" id="MobiDB-lite"/>
    </source>
</evidence>
<accession>A0A813KNC7</accession>
<dbReference type="PANTHER" id="PTHR47447:SF17">
    <property type="entry name" value="OS12G0638900 PROTEIN"/>
    <property type="match status" value="1"/>
</dbReference>
<dbReference type="Gene3D" id="3.40.50.300">
    <property type="entry name" value="P-loop containing nucleotide triphosphate hydrolases"/>
    <property type="match status" value="1"/>
</dbReference>
<feature type="region of interest" description="Disordered" evidence="5">
    <location>
        <begin position="901"/>
        <end position="930"/>
    </location>
</feature>
<dbReference type="Proteomes" id="UP000626109">
    <property type="component" value="Unassembled WGS sequence"/>
</dbReference>
<dbReference type="EMBL" id="CAJNNW010031427">
    <property type="protein sequence ID" value="CAE8707530.1"/>
    <property type="molecule type" value="Genomic_DNA"/>
</dbReference>
<dbReference type="PROSITE" id="PS51194">
    <property type="entry name" value="HELICASE_CTER"/>
    <property type="match status" value="1"/>
</dbReference>
<dbReference type="InterPro" id="IPR002885">
    <property type="entry name" value="PPR_rpt"/>
</dbReference>
<keyword evidence="4" id="KW-0175">Coiled coil</keyword>
<gene>
    <name evidence="7" type="ORF">PGLA2088_LOCUS34581</name>
</gene>
<organism evidence="7 8">
    <name type="scientific">Polarella glacialis</name>
    <name type="common">Dinoflagellate</name>
    <dbReference type="NCBI Taxonomy" id="89957"/>
    <lineage>
        <taxon>Eukaryota</taxon>
        <taxon>Sar</taxon>
        <taxon>Alveolata</taxon>
        <taxon>Dinophyceae</taxon>
        <taxon>Suessiales</taxon>
        <taxon>Suessiaceae</taxon>
        <taxon>Polarella</taxon>
    </lineage>
</organism>
<dbReference type="Pfam" id="PF13812">
    <property type="entry name" value="PPR_3"/>
    <property type="match status" value="2"/>
</dbReference>
<dbReference type="InterPro" id="IPR013083">
    <property type="entry name" value="Znf_RING/FYVE/PHD"/>
</dbReference>
<dbReference type="NCBIfam" id="TIGR00756">
    <property type="entry name" value="PPR"/>
    <property type="match status" value="1"/>
</dbReference>
<feature type="repeat" description="PPR" evidence="3">
    <location>
        <begin position="94"/>
        <end position="128"/>
    </location>
</feature>
<comment type="caution">
    <text evidence="7">The sequence shown here is derived from an EMBL/GenBank/DDBJ whole genome shotgun (WGS) entry which is preliminary data.</text>
</comment>
<sequence length="1381" mass="153211">AQWALSLALLQEMQGAKFVEAPDISSFGAALSACEAGRRWQQVLQLLGAMRTSGVPPDIVACNTAISSCFRAERWELALSVFRDLQREKMLAPNVVSFSAAISACERGRLWQQVLELLDEMRFHQVTPNVVTVNATISVLEKTRHWQLALAFFTLARQNKVIPNVITFSSIISACEKGEQWQRSLAIFRDEAMKLPGNVNVVTFGAAMAACERGSKWEEALALSSEMRSRALRPNVITYSALASACEKGQQWDKVLALLADMRRDALRPNAVTYSASLGSWHWSRALGLFQELLLQSLPPDAVAFGNMVASCARGHAWHQALALMQHIRRCGQQPSVVIYNSSMSACEKASQWSLVLDLMEQLRRRASRRRLRGLAAKESFKTPGAAKDVRLGRAAAEAPMLPVASSRNRKAKAAAGTAKYAAAVRTAASETARLADLDAAAVRRLAEFDAAAVRTAASEIARLAEKDASAVRKAALETARLADESAAAVKTAASESARLAEENAPAVMEAAETTAMPSSVIELSIDGKGRCLCATAPAHCCELALAIRFNAWDAVDGLGLLVYRTTSKCSHSCGPSCIAQIGRDGIMELRANSDLQTNAEAQNMGLSDQWRKAYEDRLKKNSEEVRKKPASAWLKGTESLLFLDDMRPWVPPVSDPADGTTGPPPFDADDEKSTPRPHKVLIFCQFHASMDLLQAYCAFRNWRALRLDGGTSRVLRELDMRDFNSHDEDYFVYIIGTRAGGLGINLATANHVVLFEQDWNPHVDSQAIDRAHRIGQYRKVFIYRLIQEWGVEERLHHRQQTKLRMEQCVINKKTEADDGAGADGEAAMDASEKLSAEEVMLLLQHGEGVLKNFSGENLAPLTLQDLLERPHRPFPALAKEEAPSSPPSLQGIKEEFIEDTGEGREAPRNANGAEEEPPLPPPPPANRRREVPDLEFAAPVKRTSSGRIIKVPTQFVVEEIEKKVSVKKDLVKHFKHCFCCGDGPAKKVKRGRKKAQDSESEEDPLELDLFCNTCPNGYHKSCVPPHAREVTKNGFAGKRWACPWHACGMCSRTANACGGMLIHCSECPSALCYDCFPPNFRRVYPPEKFWTELNGRGWNVSPQKMVFFKCNSCRTLDDQNKRQQMRAEDLEAQQDEKKRAALEEKRSLAATKKRLEEEEARRRLKMHLLEHERSALSTEIQRMRDRVVRAAEQLWPPTFRSKWIDRCRSTKGQQELSKLAMAHLKSAAAPSVERLSQALAICSNCNFPGHKVKQCPLPPEKESISTKSETGGSGTKGYYKRGCSLCQSASHGRMQCSKLNPEQRSEYEGRRDQLKQLAEALEKATTLTEPKLDEAATAPKALVEVWKETEDRVWCQVDAVLRESGDLSRLHGADAFCCCW</sequence>
<evidence type="ECO:0000256" key="4">
    <source>
        <dbReference type="SAM" id="Coils"/>
    </source>
</evidence>
<feature type="repeat" description="PPR" evidence="3">
    <location>
        <begin position="200"/>
        <end position="234"/>
    </location>
</feature>
<dbReference type="Gene3D" id="1.25.40.10">
    <property type="entry name" value="Tetratricopeptide repeat domain"/>
    <property type="match status" value="4"/>
</dbReference>
<dbReference type="InterPro" id="IPR011990">
    <property type="entry name" value="TPR-like_helical_dom_sf"/>
</dbReference>
<feature type="coiled-coil region" evidence="4">
    <location>
        <begin position="1114"/>
        <end position="1194"/>
    </location>
</feature>
<feature type="repeat" description="PPR" evidence="3">
    <location>
        <begin position="301"/>
        <end position="335"/>
    </location>
</feature>
<evidence type="ECO:0000256" key="2">
    <source>
        <dbReference type="ARBA" id="ARBA00022801"/>
    </source>
</evidence>
<evidence type="ECO:0000259" key="6">
    <source>
        <dbReference type="PROSITE" id="PS51194"/>
    </source>
</evidence>
<keyword evidence="2" id="KW-0378">Hydrolase</keyword>
<name>A0A813KNC7_POLGL</name>
<dbReference type="InterPro" id="IPR001878">
    <property type="entry name" value="Znf_CCHC"/>
</dbReference>
<feature type="repeat" description="PPR" evidence="3">
    <location>
        <begin position="235"/>
        <end position="269"/>
    </location>
</feature>
<dbReference type="SMART" id="SM00343">
    <property type="entry name" value="ZnF_C2HC"/>
    <property type="match status" value="2"/>
</dbReference>
<evidence type="ECO:0000313" key="7">
    <source>
        <dbReference type="EMBL" id="CAE8707530.1"/>
    </source>
</evidence>
<evidence type="ECO:0000313" key="8">
    <source>
        <dbReference type="Proteomes" id="UP000626109"/>
    </source>
</evidence>
<proteinExistence type="predicted"/>
<dbReference type="CDD" id="cd18793">
    <property type="entry name" value="SF2_C_SNF"/>
    <property type="match status" value="1"/>
</dbReference>
<dbReference type="Pfam" id="PF00271">
    <property type="entry name" value="Helicase_C"/>
    <property type="match status" value="1"/>
</dbReference>
<dbReference type="GO" id="GO:0016787">
    <property type="term" value="F:hydrolase activity"/>
    <property type="evidence" value="ECO:0007669"/>
    <property type="project" value="UniProtKB-KW"/>
</dbReference>
<feature type="repeat" description="PPR" evidence="3">
    <location>
        <begin position="23"/>
        <end position="57"/>
    </location>
</feature>
<dbReference type="InterPro" id="IPR027417">
    <property type="entry name" value="P-loop_NTPase"/>
</dbReference>
<reference evidence="7" key="1">
    <citation type="submission" date="2021-02" db="EMBL/GenBank/DDBJ databases">
        <authorList>
            <person name="Dougan E. K."/>
            <person name="Rhodes N."/>
            <person name="Thang M."/>
            <person name="Chan C."/>
        </authorList>
    </citation>
    <scope>NUCLEOTIDE SEQUENCE</scope>
</reference>
<feature type="repeat" description="PPR" evidence="3">
    <location>
        <begin position="58"/>
        <end position="92"/>
    </location>
</feature>
<dbReference type="PANTHER" id="PTHR47447">
    <property type="entry name" value="OS03G0856100 PROTEIN"/>
    <property type="match status" value="1"/>
</dbReference>
<dbReference type="InterPro" id="IPR049730">
    <property type="entry name" value="SNF2/RAD54-like_C"/>
</dbReference>
<dbReference type="InterPro" id="IPR001650">
    <property type="entry name" value="Helicase_C-like"/>
</dbReference>
<dbReference type="SUPFAM" id="SSF52540">
    <property type="entry name" value="P-loop containing nucleoside triphosphate hydrolases"/>
    <property type="match status" value="1"/>
</dbReference>
<evidence type="ECO:0000256" key="1">
    <source>
        <dbReference type="ARBA" id="ARBA00022737"/>
    </source>
</evidence>
<protein>
    <recommendedName>
        <fullName evidence="6">Helicase C-terminal domain-containing protein</fullName>
    </recommendedName>
</protein>
<feature type="region of interest" description="Disordered" evidence="5">
    <location>
        <begin position="653"/>
        <end position="675"/>
    </location>
</feature>
<dbReference type="GO" id="GO:0003676">
    <property type="term" value="F:nucleic acid binding"/>
    <property type="evidence" value="ECO:0007669"/>
    <property type="project" value="InterPro"/>
</dbReference>
<feature type="non-terminal residue" evidence="7">
    <location>
        <position position="1"/>
    </location>
</feature>